<keyword evidence="3" id="KW-1185">Reference proteome</keyword>
<evidence type="ECO:0000313" key="3">
    <source>
        <dbReference type="Proteomes" id="UP001626550"/>
    </source>
</evidence>
<name>A0ABD2PN71_9PLAT</name>
<evidence type="ECO:0000256" key="1">
    <source>
        <dbReference type="SAM" id="MobiDB-lite"/>
    </source>
</evidence>
<accession>A0ABD2PN71</accession>
<comment type="caution">
    <text evidence="2">The sequence shown here is derived from an EMBL/GenBank/DDBJ whole genome shotgun (WGS) entry which is preliminary data.</text>
</comment>
<feature type="non-terminal residue" evidence="2">
    <location>
        <position position="135"/>
    </location>
</feature>
<dbReference type="AlphaFoldDB" id="A0ABD2PN71"/>
<feature type="compositionally biased region" description="Polar residues" evidence="1">
    <location>
        <begin position="114"/>
        <end position="125"/>
    </location>
</feature>
<gene>
    <name evidence="2" type="primary">EFCAB4B_2</name>
    <name evidence="2" type="ORF">Ciccas_013137</name>
</gene>
<reference evidence="2 3" key="1">
    <citation type="submission" date="2024-11" db="EMBL/GenBank/DDBJ databases">
        <title>Adaptive evolution of stress response genes in parasites aligns with host niche diversity.</title>
        <authorList>
            <person name="Hahn C."/>
            <person name="Resl P."/>
        </authorList>
    </citation>
    <scope>NUCLEOTIDE SEQUENCE [LARGE SCALE GENOMIC DNA]</scope>
    <source>
        <strain evidence="2">EGGRZ-B1_66</strain>
        <tissue evidence="2">Body</tissue>
    </source>
</reference>
<proteinExistence type="predicted"/>
<sequence length="135" mass="15813">MNELENMQAETSNEKQSLSRERDLLHSRLLQSEADLKDCQDQIEQLRVRAREDRKIRARAVIDMNEGIAIEREGLVKQVEYLRNINRQLKDEHDERMNSQLLYDVRTGGETLGSLDSRQNSQFLPPNTADPDYNR</sequence>
<feature type="region of interest" description="Disordered" evidence="1">
    <location>
        <begin position="113"/>
        <end position="135"/>
    </location>
</feature>
<protein>
    <submittedName>
        <fullName evidence="2">EF-hand calcium-binding domain-containing protein 4B</fullName>
    </submittedName>
</protein>
<dbReference type="EMBL" id="JBJKFK010005422">
    <property type="protein sequence ID" value="KAL3308332.1"/>
    <property type="molecule type" value="Genomic_DNA"/>
</dbReference>
<evidence type="ECO:0000313" key="2">
    <source>
        <dbReference type="EMBL" id="KAL3308332.1"/>
    </source>
</evidence>
<dbReference type="Proteomes" id="UP001626550">
    <property type="component" value="Unassembled WGS sequence"/>
</dbReference>
<organism evidence="2 3">
    <name type="scientific">Cichlidogyrus casuarinus</name>
    <dbReference type="NCBI Taxonomy" id="1844966"/>
    <lineage>
        <taxon>Eukaryota</taxon>
        <taxon>Metazoa</taxon>
        <taxon>Spiralia</taxon>
        <taxon>Lophotrochozoa</taxon>
        <taxon>Platyhelminthes</taxon>
        <taxon>Monogenea</taxon>
        <taxon>Monopisthocotylea</taxon>
        <taxon>Dactylogyridea</taxon>
        <taxon>Ancyrocephalidae</taxon>
        <taxon>Cichlidogyrus</taxon>
    </lineage>
</organism>
<feature type="region of interest" description="Disordered" evidence="1">
    <location>
        <begin position="1"/>
        <end position="21"/>
    </location>
</feature>